<name>A0AA39U117_9PEZI</name>
<dbReference type="Gene3D" id="3.40.50.1000">
    <property type="entry name" value="HAD superfamily/HAD-like"/>
    <property type="match status" value="1"/>
</dbReference>
<reference evidence="2" key="1">
    <citation type="submission" date="2023-06" db="EMBL/GenBank/DDBJ databases">
        <title>Genome-scale phylogeny and comparative genomics of the fungal order Sordariales.</title>
        <authorList>
            <consortium name="Lawrence Berkeley National Laboratory"/>
            <person name="Hensen N."/>
            <person name="Bonometti L."/>
            <person name="Westerberg I."/>
            <person name="Brannstrom I.O."/>
            <person name="Guillou S."/>
            <person name="Cros-Aarteil S."/>
            <person name="Calhoun S."/>
            <person name="Haridas S."/>
            <person name="Kuo A."/>
            <person name="Mondo S."/>
            <person name="Pangilinan J."/>
            <person name="Riley R."/>
            <person name="LaButti K."/>
            <person name="Andreopoulos B."/>
            <person name="Lipzen A."/>
            <person name="Chen C."/>
            <person name="Yanf M."/>
            <person name="Daum C."/>
            <person name="Ng V."/>
            <person name="Clum A."/>
            <person name="Steindorff A."/>
            <person name="Ohm R."/>
            <person name="Martin F."/>
            <person name="Silar P."/>
            <person name="Natvig D."/>
            <person name="Lalanne C."/>
            <person name="Gautier V."/>
            <person name="Ament-velasquez S.L."/>
            <person name="Kruys A."/>
            <person name="Hutchinson M.I."/>
            <person name="Powell A.J."/>
            <person name="Barry K."/>
            <person name="Miller A.N."/>
            <person name="Grigoriev I.V."/>
            <person name="Debuchy R."/>
            <person name="Gladieux P."/>
            <person name="Thoren M.H."/>
            <person name="Johannesson H."/>
        </authorList>
    </citation>
    <scope>NUCLEOTIDE SEQUENCE</scope>
    <source>
        <strain evidence="2">SMH3391-2</strain>
    </source>
</reference>
<dbReference type="EMBL" id="JAULSR010000013">
    <property type="protein sequence ID" value="KAK0609515.1"/>
    <property type="molecule type" value="Genomic_DNA"/>
</dbReference>
<feature type="region of interest" description="Disordered" evidence="1">
    <location>
        <begin position="200"/>
        <end position="229"/>
    </location>
</feature>
<dbReference type="GO" id="GO:0005634">
    <property type="term" value="C:nucleus"/>
    <property type="evidence" value="ECO:0007669"/>
    <property type="project" value="TreeGrafter"/>
</dbReference>
<dbReference type="InterPro" id="IPR023214">
    <property type="entry name" value="HAD_sf"/>
</dbReference>
<dbReference type="AlphaFoldDB" id="A0AA39U117"/>
<dbReference type="Pfam" id="PF13242">
    <property type="entry name" value="Hydrolase_like"/>
    <property type="match status" value="1"/>
</dbReference>
<organism evidence="2 3">
    <name type="scientific">Bombardia bombarda</name>
    <dbReference type="NCBI Taxonomy" id="252184"/>
    <lineage>
        <taxon>Eukaryota</taxon>
        <taxon>Fungi</taxon>
        <taxon>Dikarya</taxon>
        <taxon>Ascomycota</taxon>
        <taxon>Pezizomycotina</taxon>
        <taxon>Sordariomycetes</taxon>
        <taxon>Sordariomycetidae</taxon>
        <taxon>Sordariales</taxon>
        <taxon>Lasiosphaeriaceae</taxon>
        <taxon>Bombardia</taxon>
    </lineage>
</organism>
<protein>
    <submittedName>
        <fullName evidence="2">Uncharacterized protein</fullName>
    </submittedName>
</protein>
<gene>
    <name evidence="2" type="ORF">B0T17DRAFT_621574</name>
</gene>
<keyword evidence="3" id="KW-1185">Reference proteome</keyword>
<comment type="caution">
    <text evidence="2">The sequence shown here is derived from an EMBL/GenBank/DDBJ whole genome shotgun (WGS) entry which is preliminary data.</text>
</comment>
<dbReference type="PANTHER" id="PTHR46191">
    <property type="match status" value="1"/>
</dbReference>
<sequence>MDDPTANIPPSCLRSACHFQVLENLQSSESDRQGRRRHREQLGYESATSHHFQVGPAPPLLYDIDFCCLSYDVAFSKPDARIFTAAETTASAILSQRGGALDHNLDPSHCIKVHVGDNYSEDVMGALSAGWNAVLVGSPAFTPGKTDFVLSEAHLPRRAYPGSDAVLMSTPISRVFSDDPARPPVSLRVPDIRTLRKWLMHTQPDEDSNEEGELLNGNKIDPATSSTKL</sequence>
<dbReference type="InterPro" id="IPR051828">
    <property type="entry name" value="HAD-like_hydrolase_domain"/>
</dbReference>
<dbReference type="InterPro" id="IPR036412">
    <property type="entry name" value="HAD-like_sf"/>
</dbReference>
<accession>A0AA39U117</accession>
<evidence type="ECO:0000256" key="1">
    <source>
        <dbReference type="SAM" id="MobiDB-lite"/>
    </source>
</evidence>
<dbReference type="SUPFAM" id="SSF56784">
    <property type="entry name" value="HAD-like"/>
    <property type="match status" value="1"/>
</dbReference>
<proteinExistence type="predicted"/>
<dbReference type="Proteomes" id="UP001174934">
    <property type="component" value="Unassembled WGS sequence"/>
</dbReference>
<evidence type="ECO:0000313" key="3">
    <source>
        <dbReference type="Proteomes" id="UP001174934"/>
    </source>
</evidence>
<dbReference type="PANTHER" id="PTHR46191:SF2">
    <property type="entry name" value="HALOACID DEHALOGENASE-LIKE HYDROLASE DOMAIN-CONTAINING PROTEIN 3"/>
    <property type="match status" value="1"/>
</dbReference>
<evidence type="ECO:0000313" key="2">
    <source>
        <dbReference type="EMBL" id="KAK0609515.1"/>
    </source>
</evidence>